<feature type="coiled-coil region" evidence="1">
    <location>
        <begin position="187"/>
        <end position="222"/>
    </location>
</feature>
<feature type="region of interest" description="Disordered" evidence="2">
    <location>
        <begin position="1"/>
        <end position="25"/>
    </location>
</feature>
<reference evidence="3 4" key="1">
    <citation type="submission" date="2015-03" db="EMBL/GenBank/DDBJ databases">
        <authorList>
            <person name="Morales-Cruz A."/>
            <person name="Amrine K.C."/>
            <person name="Cantu D."/>
        </authorList>
    </citation>
    <scope>NUCLEOTIDE SEQUENCE [LARGE SCALE GENOMIC DNA]</scope>
    <source>
        <strain evidence="3">DS831</strain>
    </source>
</reference>
<keyword evidence="1" id="KW-0175">Coiled coil</keyword>
<evidence type="ECO:0000256" key="1">
    <source>
        <dbReference type="SAM" id="Coils"/>
    </source>
</evidence>
<feature type="coiled-coil region" evidence="1">
    <location>
        <begin position="265"/>
        <end position="404"/>
    </location>
</feature>
<evidence type="ECO:0000313" key="4">
    <source>
        <dbReference type="Proteomes" id="UP000034182"/>
    </source>
</evidence>
<dbReference type="AlphaFoldDB" id="A0A0G2E427"/>
<accession>A0A0G2E427</accession>
<protein>
    <submittedName>
        <fullName evidence="3">Uncharacterized protein</fullName>
    </submittedName>
</protein>
<comment type="caution">
    <text evidence="3">The sequence shown here is derived from an EMBL/GenBank/DDBJ whole genome shotgun (WGS) entry which is preliminary data.</text>
</comment>
<name>A0A0G2E427_9PEZI</name>
<dbReference type="Proteomes" id="UP000034182">
    <property type="component" value="Unassembled WGS sequence"/>
</dbReference>
<reference evidence="3 4" key="2">
    <citation type="submission" date="2015-05" db="EMBL/GenBank/DDBJ databases">
        <title>Distinctive expansion of gene families associated with plant cell wall degradation and secondary metabolism in the genomes of grapevine trunk pathogens.</title>
        <authorList>
            <person name="Lawrence D.P."/>
            <person name="Travadon R."/>
            <person name="Rolshausen P.E."/>
            <person name="Baumgartner K."/>
        </authorList>
    </citation>
    <scope>NUCLEOTIDE SEQUENCE [LARGE SCALE GENOMIC DNA]</scope>
    <source>
        <strain evidence="3">DS831</strain>
    </source>
</reference>
<proteinExistence type="predicted"/>
<evidence type="ECO:0000313" key="3">
    <source>
        <dbReference type="EMBL" id="KKY17091.1"/>
    </source>
</evidence>
<organism evidence="3 4">
    <name type="scientific">Diplodia seriata</name>
    <dbReference type="NCBI Taxonomy" id="420778"/>
    <lineage>
        <taxon>Eukaryota</taxon>
        <taxon>Fungi</taxon>
        <taxon>Dikarya</taxon>
        <taxon>Ascomycota</taxon>
        <taxon>Pezizomycotina</taxon>
        <taxon>Dothideomycetes</taxon>
        <taxon>Dothideomycetes incertae sedis</taxon>
        <taxon>Botryosphaeriales</taxon>
        <taxon>Botryosphaeriaceae</taxon>
        <taxon>Diplodia</taxon>
    </lineage>
</organism>
<evidence type="ECO:0000256" key="2">
    <source>
        <dbReference type="SAM" id="MobiDB-lite"/>
    </source>
</evidence>
<dbReference type="EMBL" id="LAQI01000160">
    <property type="protein sequence ID" value="KKY17091.1"/>
    <property type="molecule type" value="Genomic_DNA"/>
</dbReference>
<gene>
    <name evidence="3" type="ORF">UCDDS831_g06561</name>
</gene>
<feature type="compositionally biased region" description="Polar residues" evidence="2">
    <location>
        <begin position="1"/>
        <end position="12"/>
    </location>
</feature>
<sequence>MPNIKNTTSTSVAEHRGEAAGDTPNRALVVYGQPTLELTTPDPTADVAIAYTSIGEHVTSLIEMLEEAVHHVEPYTADDLKEMFELLREQSTDLSSLALAANEQYDSSLHDLQKRSSQYLQQQVMYFKGREQHIANTITVQHKTIETLHQNISHLTMHNGLMRGENHGLASTNHILREKVSDIEGFNANLQNQMWILEEKHKRKLDELANMHKEEKKDCEKRLSMATKTIGDIKKCNEGLKEDADKAVEAAMMHLEKRCQAFEDGKALRIENEALKNKLKTNEKDGTEDAKQLRIENKALKDKMRANEKEGTELVDSKEREMLAIAKCDDVTSKLNDTTIKLEQLQATCDEWKERERRGAAKRDGTTIKLVQLNEQLAAQTKLNNKMDLEVKELKEEAEFFAVQAQV</sequence>